<proteinExistence type="predicted"/>
<protein>
    <recommendedName>
        <fullName evidence="3">Lipocalin-like domain-containing protein</fullName>
    </recommendedName>
</protein>
<reference evidence="1" key="2">
    <citation type="submission" date="2021-04" db="EMBL/GenBank/DDBJ databases">
        <authorList>
            <person name="Gilroy R."/>
        </authorList>
    </citation>
    <scope>NUCLEOTIDE SEQUENCE</scope>
    <source>
        <strain evidence="1">ChiW7-2402</strain>
    </source>
</reference>
<name>A0A9D2G6R2_9FIRM</name>
<organism evidence="1 2">
    <name type="scientific">Candidatus Gallimonas intestinavium</name>
    <dbReference type="NCBI Taxonomy" id="2838603"/>
    <lineage>
        <taxon>Bacteria</taxon>
        <taxon>Bacillati</taxon>
        <taxon>Bacillota</taxon>
        <taxon>Clostridia</taxon>
        <taxon>Candidatus Gallimonas</taxon>
    </lineage>
</organism>
<reference evidence="1" key="1">
    <citation type="journal article" date="2021" name="PeerJ">
        <title>Extensive microbial diversity within the chicken gut microbiome revealed by metagenomics and culture.</title>
        <authorList>
            <person name="Gilroy R."/>
            <person name="Ravi A."/>
            <person name="Getino M."/>
            <person name="Pursley I."/>
            <person name="Horton D.L."/>
            <person name="Alikhan N.F."/>
            <person name="Baker D."/>
            <person name="Gharbi K."/>
            <person name="Hall N."/>
            <person name="Watson M."/>
            <person name="Adriaenssens E.M."/>
            <person name="Foster-Nyarko E."/>
            <person name="Jarju S."/>
            <person name="Secka A."/>
            <person name="Antonio M."/>
            <person name="Oren A."/>
            <person name="Chaudhuri R.R."/>
            <person name="La Ragione R."/>
            <person name="Hildebrand F."/>
            <person name="Pallen M.J."/>
        </authorList>
    </citation>
    <scope>NUCLEOTIDE SEQUENCE</scope>
    <source>
        <strain evidence="1">ChiW7-2402</strain>
    </source>
</reference>
<comment type="caution">
    <text evidence="1">The sequence shown here is derived from an EMBL/GenBank/DDBJ whole genome shotgun (WGS) entry which is preliminary data.</text>
</comment>
<evidence type="ECO:0000313" key="1">
    <source>
        <dbReference type="EMBL" id="HIZ73287.1"/>
    </source>
</evidence>
<dbReference type="AlphaFoldDB" id="A0A9D2G6R2"/>
<evidence type="ECO:0000313" key="2">
    <source>
        <dbReference type="Proteomes" id="UP000824102"/>
    </source>
</evidence>
<gene>
    <name evidence="1" type="ORF">H9964_06880</name>
</gene>
<sequence length="130" mass="14148">MKRLKTVLCAVLVAVLGLICLTACGKAGTYKFSYMKMTQGATSIEIRAGESYMGLTLSEEAFVMELREDGTASMSMDMFGETLSEEGTWTENAEDKSKVDITFNGETVTAECSGSAILFSMDGMEFELKK</sequence>
<accession>A0A9D2G6R2</accession>
<evidence type="ECO:0008006" key="3">
    <source>
        <dbReference type="Google" id="ProtNLM"/>
    </source>
</evidence>
<dbReference type="EMBL" id="DXBB01000095">
    <property type="protein sequence ID" value="HIZ73287.1"/>
    <property type="molecule type" value="Genomic_DNA"/>
</dbReference>
<dbReference type="Proteomes" id="UP000824102">
    <property type="component" value="Unassembled WGS sequence"/>
</dbReference>